<evidence type="ECO:0000313" key="2">
    <source>
        <dbReference type="Proteomes" id="UP000663144"/>
    </source>
</evidence>
<dbReference type="Pfam" id="PF19847">
    <property type="entry name" value="DUF6322"/>
    <property type="match status" value="1"/>
</dbReference>
<dbReference type="RefSeq" id="YP_010670526.1">
    <property type="nucleotide sequence ID" value="NC_070964.1"/>
</dbReference>
<evidence type="ECO:0000313" key="1">
    <source>
        <dbReference type="EMBL" id="QPB08035.1"/>
    </source>
</evidence>
<keyword evidence="2" id="KW-1185">Reference proteome</keyword>
<dbReference type="InterPro" id="IPR046285">
    <property type="entry name" value="DUF6322"/>
</dbReference>
<sequence length="119" mass="12820">MKKILAVLFLLGSSSSALAAPVVPNFTRGTITSETTSRTELVETIKQIEYTTGESYTVTGTNINIPATPSRGASYTIVEQGAPFQFTETYMGPGIAKETWIERVTTTDSTTNSLSVFTQ</sequence>
<dbReference type="EMBL" id="MW117965">
    <property type="protein sequence ID" value="QPB08035.1"/>
    <property type="molecule type" value="Genomic_DNA"/>
</dbReference>
<name>A0A873WJ49_9CAUD</name>
<dbReference type="KEGG" id="vg:77946731"/>
<organism evidence="1 2">
    <name type="scientific">Synechococcus phage S-H38</name>
    <dbReference type="NCBI Taxonomy" id="2783673"/>
    <lineage>
        <taxon>Viruses</taxon>
        <taxon>Duplodnaviria</taxon>
        <taxon>Heunggongvirae</taxon>
        <taxon>Uroviricota</taxon>
        <taxon>Caudoviricetes</taxon>
        <taxon>Pantevenvirales</taxon>
        <taxon>Kyanoviridae</taxon>
        <taxon>Yellowseavirus</taxon>
        <taxon>Yellowseavirus thirtyeight</taxon>
    </lineage>
</organism>
<reference evidence="1" key="1">
    <citation type="submission" date="2020-10" db="EMBL/GenBank/DDBJ databases">
        <title>The Isolation and Genome Sequence of a Novel Cyanophage S-H38 from the Yellow Sea, China.</title>
        <authorList>
            <person name="Jiang T."/>
        </authorList>
    </citation>
    <scope>NUCLEOTIDE SEQUENCE</scope>
</reference>
<accession>A0A873WJ49</accession>
<protein>
    <submittedName>
        <fullName evidence="1">Uncharacterized protein</fullName>
    </submittedName>
</protein>
<dbReference type="GeneID" id="77946731"/>
<dbReference type="Proteomes" id="UP000663144">
    <property type="component" value="Segment"/>
</dbReference>
<proteinExistence type="predicted"/>